<dbReference type="STRING" id="39962.Lmor_1790"/>
<feature type="transmembrane region" description="Helical" evidence="2">
    <location>
        <begin position="458"/>
        <end position="480"/>
    </location>
</feature>
<accession>A0A378K8G0</accession>
<evidence type="ECO:0000256" key="2">
    <source>
        <dbReference type="SAM" id="Phobius"/>
    </source>
</evidence>
<proteinExistence type="predicted"/>
<feature type="transmembrane region" description="Helical" evidence="2">
    <location>
        <begin position="430"/>
        <end position="452"/>
    </location>
</feature>
<feature type="coiled-coil region" evidence="1">
    <location>
        <begin position="122"/>
        <end position="156"/>
    </location>
</feature>
<keyword evidence="6" id="KW-1185">Reference proteome</keyword>
<evidence type="ECO:0000313" key="4">
    <source>
        <dbReference type="EMBL" id="KTD34393.1"/>
    </source>
</evidence>
<evidence type="ECO:0000313" key="6">
    <source>
        <dbReference type="Proteomes" id="UP000054985"/>
    </source>
</evidence>
<keyword evidence="2" id="KW-1133">Transmembrane helix</keyword>
<feature type="coiled-coil region" evidence="1">
    <location>
        <begin position="194"/>
        <end position="249"/>
    </location>
</feature>
<organism evidence="5 7">
    <name type="scientific">Legionella moravica</name>
    <dbReference type="NCBI Taxonomy" id="39962"/>
    <lineage>
        <taxon>Bacteria</taxon>
        <taxon>Pseudomonadati</taxon>
        <taxon>Pseudomonadota</taxon>
        <taxon>Gammaproteobacteria</taxon>
        <taxon>Legionellales</taxon>
        <taxon>Legionellaceae</taxon>
        <taxon>Legionella</taxon>
    </lineage>
</organism>
<dbReference type="EMBL" id="UGOG01000001">
    <property type="protein sequence ID" value="STX64111.1"/>
    <property type="molecule type" value="Genomic_DNA"/>
</dbReference>
<dbReference type="InterPro" id="IPR041357">
    <property type="entry name" value="LegC3_N_Legionellaceae"/>
</dbReference>
<dbReference type="Proteomes" id="UP000054985">
    <property type="component" value="Unassembled WGS sequence"/>
</dbReference>
<evidence type="ECO:0000313" key="5">
    <source>
        <dbReference type="EMBL" id="STX64111.1"/>
    </source>
</evidence>
<keyword evidence="2" id="KW-0472">Membrane</keyword>
<dbReference type="Proteomes" id="UP000254040">
    <property type="component" value="Unassembled WGS sequence"/>
</dbReference>
<dbReference type="Pfam" id="PF18654">
    <property type="entry name" value="LegC3_N"/>
    <property type="match status" value="2"/>
</dbReference>
<protein>
    <submittedName>
        <fullName evidence="5">Substrate of the Dot/Icm secretion system</fullName>
    </submittedName>
</protein>
<evidence type="ECO:0000313" key="7">
    <source>
        <dbReference type="Proteomes" id="UP000254040"/>
    </source>
</evidence>
<feature type="domain" description="LegC3 N-terminal Legionellaceae" evidence="3">
    <location>
        <begin position="1"/>
        <end position="128"/>
    </location>
</feature>
<dbReference type="AlphaFoldDB" id="A0A378K8G0"/>
<evidence type="ECO:0000256" key="1">
    <source>
        <dbReference type="SAM" id="Coils"/>
    </source>
</evidence>
<evidence type="ECO:0000259" key="3">
    <source>
        <dbReference type="Pfam" id="PF18654"/>
    </source>
</evidence>
<dbReference type="EMBL" id="LNYN01000020">
    <property type="protein sequence ID" value="KTD34393.1"/>
    <property type="molecule type" value="Genomic_DNA"/>
</dbReference>
<keyword evidence="2" id="KW-0812">Transmembrane</keyword>
<feature type="coiled-coil region" evidence="1">
    <location>
        <begin position="392"/>
        <end position="419"/>
    </location>
</feature>
<dbReference type="OrthoDB" id="5637094at2"/>
<dbReference type="RefSeq" id="WP_028382837.1">
    <property type="nucleotide sequence ID" value="NZ_CAAAJG010000013.1"/>
</dbReference>
<keyword evidence="1" id="KW-0175">Coiled coil</keyword>
<sequence>MALSEIIINDVVKYQTNLVISEANFPTLRQYLLERKPLSSVTNEIDTFLNEHFIADKQMVLEQLTYAACESQKKSDAEEVIHDEQEKNSDGLLRTNYVQEVSAVQNRLAQLGTMIYQQNKYSAQLQSQLSEYQINLNQVERSIERLKTERRAIQVRYVVSPALPQPNVHGHPQNGIQVPNLYPVVYSIQDQLALDGLAREENRLNDELHRLKEVIRLKRSDSFHEGQQLGGLRNEQNQAEARLKYLRQQLDVELPKREQQRHIRNQERLAREQARTTDDPDLMQLSQKNREALTQKITLKIDELNRLKAKLVQSAVNNSYSLFVSQLDEALQGATQLKLGYYERDTLKTITGMMKIYLEMSGQEQTLIKSLGEARSTLQQQQKWLRECTAKLQHYERSNPQLRQSNKKLAEENERLKLNSESAGSSRSNALYVSLFVGASALVSASIIGSLVVSPLYFALSGVLALATVISLTVAVVYHFQKSSADNQMARNAKTISTNQDLILKHTREADELREHTLPDLNLSIAESGRLIAEKESELNEHQVAMQHLLAKAQNVNEFNGAAFPFFSGTSSVHSMPVTPSAPVLDMPENEVASAPLYPYIPGYFNQQQ</sequence>
<reference evidence="5 7" key="2">
    <citation type="submission" date="2018-06" db="EMBL/GenBank/DDBJ databases">
        <authorList>
            <consortium name="Pathogen Informatics"/>
            <person name="Doyle S."/>
        </authorList>
    </citation>
    <scope>NUCLEOTIDE SEQUENCE [LARGE SCALE GENOMIC DNA]</scope>
    <source>
        <strain evidence="5 7">NCTC12239</strain>
    </source>
</reference>
<reference evidence="4 6" key="1">
    <citation type="submission" date="2015-11" db="EMBL/GenBank/DDBJ databases">
        <title>Genomic analysis of 38 Legionella species identifies large and diverse effector repertoires.</title>
        <authorList>
            <person name="Burstein D."/>
            <person name="Amaro F."/>
            <person name="Zusman T."/>
            <person name="Lifshitz Z."/>
            <person name="Cohen O."/>
            <person name="Gilbert J.A."/>
            <person name="Pupko T."/>
            <person name="Shuman H.A."/>
            <person name="Segal G."/>
        </authorList>
    </citation>
    <scope>NUCLEOTIDE SEQUENCE [LARGE SCALE GENOMIC DNA]</scope>
    <source>
        <strain evidence="4 6">ATCC 43877</strain>
    </source>
</reference>
<feature type="domain" description="LegC3 N-terminal Legionellaceae" evidence="3">
    <location>
        <begin position="229"/>
        <end position="359"/>
    </location>
</feature>
<gene>
    <name evidence="5" type="primary">pieE</name>
    <name evidence="4" type="ORF">Lmor_1790</name>
    <name evidence="5" type="ORF">NCTC12239_03072</name>
</gene>
<name>A0A378K8G0_9GAMM</name>